<feature type="transmembrane region" description="Helical" evidence="1">
    <location>
        <begin position="162"/>
        <end position="183"/>
    </location>
</feature>
<dbReference type="EMBL" id="CM008977">
    <property type="protein sequence ID" value="PNW71279.1"/>
    <property type="molecule type" value="Genomic_DNA"/>
</dbReference>
<accession>A0A2K3CSL7</accession>
<keyword evidence="1" id="KW-0472">Membrane</keyword>
<dbReference type="GeneID" id="5723757"/>
<dbReference type="OrthoDB" id="409136at2759"/>
<keyword evidence="4" id="KW-1185">Reference proteome</keyword>
<dbReference type="CDD" id="cd02964">
    <property type="entry name" value="TryX_like_family"/>
    <property type="match status" value="1"/>
</dbReference>
<dbReference type="Proteomes" id="UP000006906">
    <property type="component" value="Chromosome 16"/>
</dbReference>
<keyword evidence="1" id="KW-1133">Transmembrane helix</keyword>
<gene>
    <name evidence="3" type="ORF">CHLRE_16g647534v5</name>
</gene>
<evidence type="ECO:0000313" key="4">
    <source>
        <dbReference type="Proteomes" id="UP000006906"/>
    </source>
</evidence>
<dbReference type="Pfam" id="PF13905">
    <property type="entry name" value="Thioredoxin_8"/>
    <property type="match status" value="1"/>
</dbReference>
<keyword evidence="1" id="KW-0812">Transmembrane</keyword>
<dbReference type="GO" id="GO:0030178">
    <property type="term" value="P:negative regulation of Wnt signaling pathway"/>
    <property type="evidence" value="ECO:0000318"/>
    <property type="project" value="GO_Central"/>
</dbReference>
<reference evidence="3 4" key="1">
    <citation type="journal article" date="2007" name="Science">
        <title>The Chlamydomonas genome reveals the evolution of key animal and plant functions.</title>
        <authorList>
            <person name="Merchant S.S."/>
            <person name="Prochnik S.E."/>
            <person name="Vallon O."/>
            <person name="Harris E.H."/>
            <person name="Karpowicz S.J."/>
            <person name="Witman G.B."/>
            <person name="Terry A."/>
            <person name="Salamov A."/>
            <person name="Fritz-Laylin L.K."/>
            <person name="Marechal-Drouard L."/>
            <person name="Marshall W.F."/>
            <person name="Qu L.H."/>
            <person name="Nelson D.R."/>
            <person name="Sanderfoot A.A."/>
            <person name="Spalding M.H."/>
            <person name="Kapitonov V.V."/>
            <person name="Ren Q."/>
            <person name="Ferris P."/>
            <person name="Lindquist E."/>
            <person name="Shapiro H."/>
            <person name="Lucas S.M."/>
            <person name="Grimwood J."/>
            <person name="Schmutz J."/>
            <person name="Cardol P."/>
            <person name="Cerutti H."/>
            <person name="Chanfreau G."/>
            <person name="Chen C.L."/>
            <person name="Cognat V."/>
            <person name="Croft M.T."/>
            <person name="Dent R."/>
            <person name="Dutcher S."/>
            <person name="Fernandez E."/>
            <person name="Fukuzawa H."/>
            <person name="Gonzalez-Ballester D."/>
            <person name="Gonzalez-Halphen D."/>
            <person name="Hallmann A."/>
            <person name="Hanikenne M."/>
            <person name="Hippler M."/>
            <person name="Inwood W."/>
            <person name="Jabbari K."/>
            <person name="Kalanon M."/>
            <person name="Kuras R."/>
            <person name="Lefebvre P.A."/>
            <person name="Lemaire S.D."/>
            <person name="Lobanov A.V."/>
            <person name="Lohr M."/>
            <person name="Manuell A."/>
            <person name="Meier I."/>
            <person name="Mets L."/>
            <person name="Mittag M."/>
            <person name="Mittelmeier T."/>
            <person name="Moroney J.V."/>
            <person name="Moseley J."/>
            <person name="Napoli C."/>
            <person name="Nedelcu A.M."/>
            <person name="Niyogi K."/>
            <person name="Novoselov S.V."/>
            <person name="Paulsen I.T."/>
            <person name="Pazour G."/>
            <person name="Purton S."/>
            <person name="Ral J.P."/>
            <person name="Riano-Pachon D.M."/>
            <person name="Riekhof W."/>
            <person name="Rymarquis L."/>
            <person name="Schroda M."/>
            <person name="Stern D."/>
            <person name="Umen J."/>
            <person name="Willows R."/>
            <person name="Wilson N."/>
            <person name="Zimmer S.L."/>
            <person name="Allmer J."/>
            <person name="Balk J."/>
            <person name="Bisova K."/>
            <person name="Chen C.J."/>
            <person name="Elias M."/>
            <person name="Gendler K."/>
            <person name="Hauser C."/>
            <person name="Lamb M.R."/>
            <person name="Ledford H."/>
            <person name="Long J.C."/>
            <person name="Minagawa J."/>
            <person name="Page M.D."/>
            <person name="Pan J."/>
            <person name="Pootakham W."/>
            <person name="Roje S."/>
            <person name="Rose A."/>
            <person name="Stahlberg E."/>
            <person name="Terauchi A.M."/>
            <person name="Yang P."/>
            <person name="Ball S."/>
            <person name="Bowler C."/>
            <person name="Dieckmann C.L."/>
            <person name="Gladyshev V.N."/>
            <person name="Green P."/>
            <person name="Jorgensen R."/>
            <person name="Mayfield S."/>
            <person name="Mueller-Roeber B."/>
            <person name="Rajamani S."/>
            <person name="Sayre R.T."/>
            <person name="Brokstein P."/>
            <person name="Dubchak I."/>
            <person name="Goodstein D."/>
            <person name="Hornick L."/>
            <person name="Huang Y.W."/>
            <person name="Jhaveri J."/>
            <person name="Luo Y."/>
            <person name="Martinez D."/>
            <person name="Ngau W.C."/>
            <person name="Otillar B."/>
            <person name="Poliakov A."/>
            <person name="Porter A."/>
            <person name="Szajkowski L."/>
            <person name="Werner G."/>
            <person name="Zhou K."/>
            <person name="Grigoriev I.V."/>
            <person name="Rokhsar D.S."/>
            <person name="Grossman A.R."/>
        </authorList>
    </citation>
    <scope>NUCLEOTIDE SEQUENCE [LARGE SCALE GENOMIC DNA]</scope>
    <source>
        <strain evidence="4">CC-503</strain>
    </source>
</reference>
<proteinExistence type="predicted"/>
<dbReference type="OMA" id="AGWCSPC"/>
<dbReference type="PROSITE" id="PS51352">
    <property type="entry name" value="THIOREDOXIN_2"/>
    <property type="match status" value="1"/>
</dbReference>
<feature type="domain" description="Thioredoxin" evidence="2">
    <location>
        <begin position="3"/>
        <end position="162"/>
    </location>
</feature>
<dbReference type="GO" id="GO:0005634">
    <property type="term" value="C:nucleus"/>
    <property type="evidence" value="ECO:0000318"/>
    <property type="project" value="GO_Central"/>
</dbReference>
<sequence length="187" mass="21087">MSAAEQGSGPDVDFVTYFGHRLLAKRDGKATEVPVSELDGKYVGIYFSAHWCPPCRAFTPLLRKTYLMLTALGKPFEVVFVSSDQSQQEFDNYYEEMPWMSIPYGESSHRQGLARRFSVMGIPTLVILSPEGHVLNTNARAALIRDPEAARFPWEGEEERQAYSLLPIFLLVVVAWFVAQFLFGNKG</sequence>
<evidence type="ECO:0000313" key="3">
    <source>
        <dbReference type="EMBL" id="PNW71279.1"/>
    </source>
</evidence>
<evidence type="ECO:0000259" key="2">
    <source>
        <dbReference type="PROSITE" id="PS51352"/>
    </source>
</evidence>
<dbReference type="InterPro" id="IPR036249">
    <property type="entry name" value="Thioredoxin-like_sf"/>
</dbReference>
<protein>
    <recommendedName>
        <fullName evidence="2">Thioredoxin domain-containing protein</fullName>
    </recommendedName>
</protein>
<evidence type="ECO:0000256" key="1">
    <source>
        <dbReference type="SAM" id="Phobius"/>
    </source>
</evidence>
<dbReference type="GO" id="GO:0004791">
    <property type="term" value="F:thioredoxin-disulfide reductase (NADPH) activity"/>
    <property type="evidence" value="ECO:0000318"/>
    <property type="project" value="GO_Central"/>
</dbReference>
<dbReference type="AlphaFoldDB" id="A0A2K3CSL7"/>
<dbReference type="STRING" id="3055.A0A2K3CSL7"/>
<dbReference type="RefSeq" id="XP_042915376.1">
    <property type="nucleotide sequence ID" value="XM_043070732.1"/>
</dbReference>
<dbReference type="InParanoid" id="A0A2K3CSL7"/>
<dbReference type="InterPro" id="IPR013766">
    <property type="entry name" value="Thioredoxin_domain"/>
</dbReference>
<organism evidence="3 4">
    <name type="scientific">Chlamydomonas reinhardtii</name>
    <name type="common">Chlamydomonas smithii</name>
    <dbReference type="NCBI Taxonomy" id="3055"/>
    <lineage>
        <taxon>Eukaryota</taxon>
        <taxon>Viridiplantae</taxon>
        <taxon>Chlorophyta</taxon>
        <taxon>core chlorophytes</taxon>
        <taxon>Chlorophyceae</taxon>
        <taxon>CS clade</taxon>
        <taxon>Chlamydomonadales</taxon>
        <taxon>Chlamydomonadaceae</taxon>
        <taxon>Chlamydomonas</taxon>
    </lineage>
</organism>
<dbReference type="SUPFAM" id="SSF52833">
    <property type="entry name" value="Thioredoxin-like"/>
    <property type="match status" value="1"/>
</dbReference>
<dbReference type="PaxDb" id="3055-EDO99555"/>
<dbReference type="PANTHER" id="PTHR46472:SF1">
    <property type="entry name" value="NUCLEOREDOXIN"/>
    <property type="match status" value="1"/>
</dbReference>
<name>A0A2K3CSL7_CHLRE</name>
<dbReference type="PANTHER" id="PTHR46472">
    <property type="entry name" value="NUCLEOREDOXIN"/>
    <property type="match status" value="1"/>
</dbReference>
<dbReference type="ExpressionAtlas" id="A0A2K3CSL7">
    <property type="expression patterns" value="baseline"/>
</dbReference>
<dbReference type="KEGG" id="cre:CHLRE_16g647534v5"/>
<dbReference type="InterPro" id="IPR012336">
    <property type="entry name" value="Thioredoxin-like_fold"/>
</dbReference>
<dbReference type="GO" id="GO:0031397">
    <property type="term" value="P:negative regulation of protein ubiquitination"/>
    <property type="evidence" value="ECO:0000318"/>
    <property type="project" value="GO_Central"/>
</dbReference>
<dbReference type="Gramene" id="PNW71279">
    <property type="protein sequence ID" value="PNW71279"/>
    <property type="gene ID" value="CHLRE_16g647534v5"/>
</dbReference>
<dbReference type="Gene3D" id="3.40.30.10">
    <property type="entry name" value="Glutaredoxin"/>
    <property type="match status" value="1"/>
</dbReference>